<dbReference type="EMBL" id="JACQCQ010000012">
    <property type="protein sequence ID" value="MBI3627785.1"/>
    <property type="molecule type" value="Genomic_DNA"/>
</dbReference>
<comment type="caution">
    <text evidence="1">The sequence shown here is derived from an EMBL/GenBank/DDBJ whole genome shotgun (WGS) entry which is preliminary data.</text>
</comment>
<dbReference type="AlphaFoldDB" id="A0A9D6LUB7"/>
<accession>A0A9D6LUB7</accession>
<dbReference type="Proteomes" id="UP000808388">
    <property type="component" value="Unassembled WGS sequence"/>
</dbReference>
<sequence>MGQRRLSKGQRRHIRNQKAEIRRKFGDSSETREKILELRKLFTKKLN</sequence>
<evidence type="ECO:0000313" key="2">
    <source>
        <dbReference type="Proteomes" id="UP000808388"/>
    </source>
</evidence>
<organism evidence="1 2">
    <name type="scientific">Candidatus Sungiibacteriota bacterium</name>
    <dbReference type="NCBI Taxonomy" id="2750080"/>
    <lineage>
        <taxon>Bacteria</taxon>
        <taxon>Candidatus Sungiibacteriota</taxon>
    </lineage>
</organism>
<evidence type="ECO:0000313" key="1">
    <source>
        <dbReference type="EMBL" id="MBI3627785.1"/>
    </source>
</evidence>
<gene>
    <name evidence="1" type="ORF">HY220_03540</name>
</gene>
<proteinExistence type="predicted"/>
<name>A0A9D6LUB7_9BACT</name>
<reference evidence="1" key="1">
    <citation type="submission" date="2020-07" db="EMBL/GenBank/DDBJ databases">
        <title>Huge and variable diversity of episymbiotic CPR bacteria and DPANN archaea in groundwater ecosystems.</title>
        <authorList>
            <person name="He C.Y."/>
            <person name="Keren R."/>
            <person name="Whittaker M."/>
            <person name="Farag I.F."/>
            <person name="Doudna J."/>
            <person name="Cate J.H.D."/>
            <person name="Banfield J.F."/>
        </authorList>
    </citation>
    <scope>NUCLEOTIDE SEQUENCE</scope>
    <source>
        <strain evidence="1">NC_groundwater_972_Pr1_S-0.2um_49_27</strain>
    </source>
</reference>
<protein>
    <submittedName>
        <fullName evidence="1">Uncharacterized protein</fullName>
    </submittedName>
</protein>